<name>A0A5D0UJH3_9ACTN</name>
<dbReference type="GO" id="GO:0047936">
    <property type="term" value="F:glucose 1-dehydrogenase [NAD(P)+] activity"/>
    <property type="evidence" value="ECO:0007669"/>
    <property type="project" value="UniProtKB-EC"/>
</dbReference>
<organism evidence="3 4">
    <name type="scientific">Actinomadura syzygii</name>
    <dbReference type="NCBI Taxonomy" id="1427538"/>
    <lineage>
        <taxon>Bacteria</taxon>
        <taxon>Bacillati</taxon>
        <taxon>Actinomycetota</taxon>
        <taxon>Actinomycetes</taxon>
        <taxon>Streptosporangiales</taxon>
        <taxon>Thermomonosporaceae</taxon>
        <taxon>Actinomadura</taxon>
    </lineage>
</organism>
<evidence type="ECO:0000256" key="1">
    <source>
        <dbReference type="ARBA" id="ARBA00006484"/>
    </source>
</evidence>
<reference evidence="3 4" key="1">
    <citation type="submission" date="2019-08" db="EMBL/GenBank/DDBJ databases">
        <title>Actinomadura sp. nov. CYP1-5 isolated from mountain soil.</title>
        <authorList>
            <person name="Songsumanus A."/>
            <person name="Kuncharoen N."/>
            <person name="Kudo T."/>
            <person name="Yuki M."/>
            <person name="Igarashi Y."/>
            <person name="Tanasupawat S."/>
        </authorList>
    </citation>
    <scope>NUCLEOTIDE SEQUENCE [LARGE SCALE GENOMIC DNA]</scope>
    <source>
        <strain evidence="3 4">GKU157</strain>
    </source>
</reference>
<evidence type="ECO:0000256" key="2">
    <source>
        <dbReference type="ARBA" id="ARBA00023002"/>
    </source>
</evidence>
<dbReference type="PRINTS" id="PR00081">
    <property type="entry name" value="GDHRDH"/>
</dbReference>
<evidence type="ECO:0000313" key="3">
    <source>
        <dbReference type="EMBL" id="TYC17765.1"/>
    </source>
</evidence>
<dbReference type="InterPro" id="IPR020904">
    <property type="entry name" value="Sc_DH/Rdtase_CS"/>
</dbReference>
<dbReference type="OrthoDB" id="286404at2"/>
<proteinExistence type="inferred from homology"/>
<keyword evidence="2 3" id="KW-0560">Oxidoreductase</keyword>
<protein>
    <submittedName>
        <fullName evidence="3">Glucose 1-dehydrogenase</fullName>
        <ecNumber evidence="3">1.1.1.47</ecNumber>
    </submittedName>
</protein>
<comment type="similarity">
    <text evidence="1">Belongs to the short-chain dehydrogenases/reductases (SDR) family.</text>
</comment>
<dbReference type="AlphaFoldDB" id="A0A5D0UJH3"/>
<gene>
    <name evidence="3" type="ORF">FXF65_06075</name>
</gene>
<dbReference type="InterPro" id="IPR002347">
    <property type="entry name" value="SDR_fam"/>
</dbReference>
<dbReference type="NCBIfam" id="NF005559">
    <property type="entry name" value="PRK07231.1"/>
    <property type="match status" value="1"/>
</dbReference>
<keyword evidence="4" id="KW-1185">Reference proteome</keyword>
<comment type="caution">
    <text evidence="3">The sequence shown here is derived from an EMBL/GenBank/DDBJ whole genome shotgun (WGS) entry which is preliminary data.</text>
</comment>
<dbReference type="Pfam" id="PF13561">
    <property type="entry name" value="adh_short_C2"/>
    <property type="match status" value="1"/>
</dbReference>
<dbReference type="PROSITE" id="PS00061">
    <property type="entry name" value="ADH_SHORT"/>
    <property type="match status" value="1"/>
</dbReference>
<dbReference type="InterPro" id="IPR036291">
    <property type="entry name" value="NAD(P)-bd_dom_sf"/>
</dbReference>
<sequence length="259" mass="27731">MEHRVAEPDLFDLTGRGVVVTGASSGLGRRFVRCLAGRGARVVAAARRTAELEELARELGEDRVLPVTADVTVEDDVRALITRAQEWTGRLDALVNNAGTTHVKTVAEETTEDFRRLLDVNLVGLYTCARYAGLAMVEQGRGSIVNIASALGLVGSKRIPHAGYCASKAGAVNLTRELASQWARTGVRVNAIAPGYFESEMSQELFSTDEGRAYIRRTIPMGRGGRADELDGALVYLLSDASSYVTGSTLSVDGGWTAV</sequence>
<accession>A0A5D0UJH3</accession>
<dbReference type="EC" id="1.1.1.47" evidence="3"/>
<dbReference type="PANTHER" id="PTHR42760:SF133">
    <property type="entry name" value="3-OXOACYL-[ACYL-CARRIER-PROTEIN] REDUCTASE"/>
    <property type="match status" value="1"/>
</dbReference>
<dbReference type="SUPFAM" id="SSF51735">
    <property type="entry name" value="NAD(P)-binding Rossmann-fold domains"/>
    <property type="match status" value="1"/>
</dbReference>
<dbReference type="Gene3D" id="3.40.50.720">
    <property type="entry name" value="NAD(P)-binding Rossmann-like Domain"/>
    <property type="match status" value="1"/>
</dbReference>
<dbReference type="EMBL" id="VSFF01000002">
    <property type="protein sequence ID" value="TYC17765.1"/>
    <property type="molecule type" value="Genomic_DNA"/>
</dbReference>
<dbReference type="Proteomes" id="UP000322634">
    <property type="component" value="Unassembled WGS sequence"/>
</dbReference>
<dbReference type="FunFam" id="3.40.50.720:FF:000084">
    <property type="entry name" value="Short-chain dehydrogenase reductase"/>
    <property type="match status" value="1"/>
</dbReference>
<dbReference type="PRINTS" id="PR00080">
    <property type="entry name" value="SDRFAMILY"/>
</dbReference>
<evidence type="ECO:0000313" key="4">
    <source>
        <dbReference type="Proteomes" id="UP000322634"/>
    </source>
</evidence>
<dbReference type="PANTHER" id="PTHR42760">
    <property type="entry name" value="SHORT-CHAIN DEHYDROGENASES/REDUCTASES FAMILY MEMBER"/>
    <property type="match status" value="1"/>
</dbReference>